<dbReference type="SUPFAM" id="SSF47384">
    <property type="entry name" value="Homodimeric domain of signal transducing histidine kinase"/>
    <property type="match status" value="1"/>
</dbReference>
<dbReference type="Gene3D" id="6.10.340.10">
    <property type="match status" value="1"/>
</dbReference>
<dbReference type="SUPFAM" id="SSF158472">
    <property type="entry name" value="HAMP domain-like"/>
    <property type="match status" value="1"/>
</dbReference>
<dbReference type="PANTHER" id="PTHR45528">
    <property type="entry name" value="SENSOR HISTIDINE KINASE CPXA"/>
    <property type="match status" value="1"/>
</dbReference>
<dbReference type="EMBL" id="VSSQ01012139">
    <property type="protein sequence ID" value="MPM48530.1"/>
    <property type="molecule type" value="Genomic_DNA"/>
</dbReference>
<dbReference type="InterPro" id="IPR005467">
    <property type="entry name" value="His_kinase_dom"/>
</dbReference>
<dbReference type="AlphaFoldDB" id="A0A645A5T2"/>
<comment type="catalytic activity">
    <reaction evidence="1">
        <text>ATP + protein L-histidine = ADP + protein N-phospho-L-histidine.</text>
        <dbReference type="EC" id="2.7.13.3"/>
    </reaction>
</comment>
<evidence type="ECO:0000256" key="3">
    <source>
        <dbReference type="ARBA" id="ARBA00012438"/>
    </source>
</evidence>
<keyword evidence="7 15" id="KW-0812">Transmembrane</keyword>
<dbReference type="InterPro" id="IPR050398">
    <property type="entry name" value="HssS/ArlS-like"/>
</dbReference>
<evidence type="ECO:0000256" key="10">
    <source>
        <dbReference type="ARBA" id="ARBA00022840"/>
    </source>
</evidence>
<dbReference type="Pfam" id="PF00512">
    <property type="entry name" value="HisKA"/>
    <property type="match status" value="1"/>
</dbReference>
<evidence type="ECO:0000256" key="5">
    <source>
        <dbReference type="ARBA" id="ARBA00022553"/>
    </source>
</evidence>
<dbReference type="PANTHER" id="PTHR45528:SF1">
    <property type="entry name" value="SENSOR HISTIDINE KINASE CPXA"/>
    <property type="match status" value="1"/>
</dbReference>
<evidence type="ECO:0000256" key="14">
    <source>
        <dbReference type="SAM" id="MobiDB-lite"/>
    </source>
</evidence>
<keyword evidence="5" id="KW-0597">Phosphoprotein</keyword>
<name>A0A645A5T2_9ZZZZ</name>
<evidence type="ECO:0000256" key="9">
    <source>
        <dbReference type="ARBA" id="ARBA00022777"/>
    </source>
</evidence>
<dbReference type="InterPro" id="IPR003661">
    <property type="entry name" value="HisK_dim/P_dom"/>
</dbReference>
<keyword evidence="8" id="KW-0547">Nucleotide-binding</keyword>
<dbReference type="Pfam" id="PF02518">
    <property type="entry name" value="HATPase_c"/>
    <property type="match status" value="1"/>
</dbReference>
<dbReference type="CDD" id="cd00075">
    <property type="entry name" value="HATPase"/>
    <property type="match status" value="1"/>
</dbReference>
<evidence type="ECO:0000256" key="13">
    <source>
        <dbReference type="ARBA" id="ARBA00023136"/>
    </source>
</evidence>
<feature type="domain" description="HAMP" evidence="17">
    <location>
        <begin position="192"/>
        <end position="244"/>
    </location>
</feature>
<accession>A0A645A5T2</accession>
<evidence type="ECO:0000256" key="7">
    <source>
        <dbReference type="ARBA" id="ARBA00022692"/>
    </source>
</evidence>
<keyword evidence="11 15" id="KW-1133">Transmembrane helix</keyword>
<dbReference type="SMART" id="SM00388">
    <property type="entry name" value="HisKA"/>
    <property type="match status" value="1"/>
</dbReference>
<reference evidence="18" key="1">
    <citation type="submission" date="2019-08" db="EMBL/GenBank/DDBJ databases">
        <authorList>
            <person name="Kucharzyk K."/>
            <person name="Murdoch R.W."/>
            <person name="Higgins S."/>
            <person name="Loffler F."/>
        </authorList>
    </citation>
    <scope>NUCLEOTIDE SEQUENCE</scope>
</reference>
<evidence type="ECO:0000256" key="8">
    <source>
        <dbReference type="ARBA" id="ARBA00022741"/>
    </source>
</evidence>
<dbReference type="CDD" id="cd00082">
    <property type="entry name" value="HisKA"/>
    <property type="match status" value="1"/>
</dbReference>
<protein>
    <recommendedName>
        <fullName evidence="3">histidine kinase</fullName>
        <ecNumber evidence="3">2.7.13.3</ecNumber>
    </recommendedName>
</protein>
<dbReference type="Gene3D" id="1.10.287.130">
    <property type="match status" value="1"/>
</dbReference>
<dbReference type="InterPro" id="IPR003594">
    <property type="entry name" value="HATPase_dom"/>
</dbReference>
<evidence type="ECO:0000313" key="18">
    <source>
        <dbReference type="EMBL" id="MPM48530.1"/>
    </source>
</evidence>
<dbReference type="PROSITE" id="PS50885">
    <property type="entry name" value="HAMP"/>
    <property type="match status" value="1"/>
</dbReference>
<dbReference type="CDD" id="cd06225">
    <property type="entry name" value="HAMP"/>
    <property type="match status" value="1"/>
</dbReference>
<comment type="caution">
    <text evidence="18">The sequence shown here is derived from an EMBL/GenBank/DDBJ whole genome shotgun (WGS) entry which is preliminary data.</text>
</comment>
<dbReference type="GO" id="GO:0005886">
    <property type="term" value="C:plasma membrane"/>
    <property type="evidence" value="ECO:0007669"/>
    <property type="project" value="UniProtKB-SubCell"/>
</dbReference>
<comment type="subcellular location">
    <subcellularLocation>
        <location evidence="2">Cell membrane</location>
        <topology evidence="2">Multi-pass membrane protein</topology>
    </subcellularLocation>
</comment>
<dbReference type="SMART" id="SM00387">
    <property type="entry name" value="HATPase_c"/>
    <property type="match status" value="1"/>
</dbReference>
<dbReference type="SUPFAM" id="SSF55874">
    <property type="entry name" value="ATPase domain of HSP90 chaperone/DNA topoisomerase II/histidine kinase"/>
    <property type="match status" value="1"/>
</dbReference>
<dbReference type="GO" id="GO:0000155">
    <property type="term" value="F:phosphorelay sensor kinase activity"/>
    <property type="evidence" value="ECO:0007669"/>
    <property type="project" value="InterPro"/>
</dbReference>
<feature type="domain" description="Histidine kinase" evidence="16">
    <location>
        <begin position="252"/>
        <end position="469"/>
    </location>
</feature>
<dbReference type="InterPro" id="IPR003660">
    <property type="entry name" value="HAMP_dom"/>
</dbReference>
<evidence type="ECO:0000256" key="4">
    <source>
        <dbReference type="ARBA" id="ARBA00022475"/>
    </source>
</evidence>
<gene>
    <name evidence="18" type="primary">sasA_245</name>
    <name evidence="18" type="ORF">SDC9_95255</name>
</gene>
<dbReference type="EC" id="2.7.13.3" evidence="3"/>
<evidence type="ECO:0000259" key="16">
    <source>
        <dbReference type="PROSITE" id="PS50109"/>
    </source>
</evidence>
<dbReference type="PROSITE" id="PS50109">
    <property type="entry name" value="HIS_KIN"/>
    <property type="match status" value="1"/>
</dbReference>
<dbReference type="FunFam" id="1.10.287.130:FF:000001">
    <property type="entry name" value="Two-component sensor histidine kinase"/>
    <property type="match status" value="1"/>
</dbReference>
<dbReference type="InterPro" id="IPR004358">
    <property type="entry name" value="Sig_transdc_His_kin-like_C"/>
</dbReference>
<keyword evidence="4" id="KW-1003">Cell membrane</keyword>
<evidence type="ECO:0000256" key="11">
    <source>
        <dbReference type="ARBA" id="ARBA00022989"/>
    </source>
</evidence>
<feature type="region of interest" description="Disordered" evidence="14">
    <location>
        <begin position="473"/>
        <end position="518"/>
    </location>
</feature>
<evidence type="ECO:0000259" key="17">
    <source>
        <dbReference type="PROSITE" id="PS50885"/>
    </source>
</evidence>
<keyword evidence="13 15" id="KW-0472">Membrane</keyword>
<dbReference type="GO" id="GO:0005524">
    <property type="term" value="F:ATP binding"/>
    <property type="evidence" value="ECO:0007669"/>
    <property type="project" value="UniProtKB-KW"/>
</dbReference>
<dbReference type="InterPro" id="IPR036890">
    <property type="entry name" value="HATPase_C_sf"/>
</dbReference>
<keyword evidence="12" id="KW-0902">Two-component regulatory system</keyword>
<keyword evidence="9 18" id="KW-0418">Kinase</keyword>
<dbReference type="PRINTS" id="PR00344">
    <property type="entry name" value="BCTRLSENSOR"/>
</dbReference>
<proteinExistence type="predicted"/>
<dbReference type="Pfam" id="PF00672">
    <property type="entry name" value="HAMP"/>
    <property type="match status" value="1"/>
</dbReference>
<dbReference type="FunFam" id="3.30.565.10:FF:000006">
    <property type="entry name" value="Sensor histidine kinase WalK"/>
    <property type="match status" value="1"/>
</dbReference>
<keyword evidence="10" id="KW-0067">ATP-binding</keyword>
<evidence type="ECO:0000256" key="1">
    <source>
        <dbReference type="ARBA" id="ARBA00000085"/>
    </source>
</evidence>
<sequence>MGSRITTKYIAETFVTIVFIYLTMAGTFFYTTNRYAQNDQRERLSRNIEMLAGTALRLFEPGEDMEETQSTIDMLSTGIDSTVLLASPEGEILFTSSDFQLQGGATIPASIMAQAITDGYDGTGALPGIAGERRLVLGRPVIDATGQVVGCVFLAARPEAASKLVDKLTRVFSLSVYAVMSLTLVVVYVMVRRMSTPLRSMSAAARRFGQGDFDVRVAVTGDDEVAELAVAFNNMAESLARTEEMRRGFIANVSHDLKTPMTIISGFIDGILDGTIPPEESPKYLHLVSDEVRRLSRLVTTLLDLAKLESDEVEFKTGPFDLCETIRQVLISFEKVIGERGLSLDLSLDCDEITAKGDPDAIYRVIYNIIDNAIKFTPQGGEIAITMQKREKMAVCTIKNTGAGIPKDELPKLFYRFYKADQSRSLDRRGSGLGLYIAKSIIDRHGGTITAESEPGKYAAFIFTLPLAPPPRKNLIADIKKDKDGKEKEPREGRGKEGRGKDTSGKTPKDRDKEDEHV</sequence>
<evidence type="ECO:0000256" key="2">
    <source>
        <dbReference type="ARBA" id="ARBA00004651"/>
    </source>
</evidence>
<dbReference type="SMART" id="SM00304">
    <property type="entry name" value="HAMP"/>
    <property type="match status" value="1"/>
</dbReference>
<evidence type="ECO:0000256" key="15">
    <source>
        <dbReference type="SAM" id="Phobius"/>
    </source>
</evidence>
<evidence type="ECO:0000256" key="12">
    <source>
        <dbReference type="ARBA" id="ARBA00023012"/>
    </source>
</evidence>
<feature type="compositionally biased region" description="Basic and acidic residues" evidence="14">
    <location>
        <begin position="478"/>
        <end position="518"/>
    </location>
</feature>
<evidence type="ECO:0000256" key="6">
    <source>
        <dbReference type="ARBA" id="ARBA00022679"/>
    </source>
</evidence>
<feature type="transmembrane region" description="Helical" evidence="15">
    <location>
        <begin position="171"/>
        <end position="191"/>
    </location>
</feature>
<keyword evidence="6 18" id="KW-0808">Transferase</keyword>
<organism evidence="18">
    <name type="scientific">bioreactor metagenome</name>
    <dbReference type="NCBI Taxonomy" id="1076179"/>
    <lineage>
        <taxon>unclassified sequences</taxon>
        <taxon>metagenomes</taxon>
        <taxon>ecological metagenomes</taxon>
    </lineage>
</organism>
<dbReference type="Gene3D" id="3.30.565.10">
    <property type="entry name" value="Histidine kinase-like ATPase, C-terminal domain"/>
    <property type="match status" value="1"/>
</dbReference>
<feature type="transmembrane region" description="Helical" evidence="15">
    <location>
        <begin position="9"/>
        <end position="30"/>
    </location>
</feature>
<dbReference type="InterPro" id="IPR036097">
    <property type="entry name" value="HisK_dim/P_sf"/>
</dbReference>